<protein>
    <recommendedName>
        <fullName evidence="4">Lipoprotein</fullName>
    </recommendedName>
</protein>
<name>A0ABW0ZMF3_9ACTN</name>
<comment type="caution">
    <text evidence="2">The sequence shown here is derived from an EMBL/GenBank/DDBJ whole genome shotgun (WGS) entry which is preliminary data.</text>
</comment>
<gene>
    <name evidence="2" type="ORF">ACFPQB_12090</name>
</gene>
<evidence type="ECO:0008006" key="4">
    <source>
        <dbReference type="Google" id="ProtNLM"/>
    </source>
</evidence>
<dbReference type="Proteomes" id="UP001596072">
    <property type="component" value="Unassembled WGS sequence"/>
</dbReference>
<feature type="signal peptide" evidence="1">
    <location>
        <begin position="1"/>
        <end position="25"/>
    </location>
</feature>
<dbReference type="EMBL" id="JBHSNS010000005">
    <property type="protein sequence ID" value="MFC5729660.1"/>
    <property type="molecule type" value="Genomic_DNA"/>
</dbReference>
<feature type="chain" id="PRO_5045850089" description="Lipoprotein" evidence="1">
    <location>
        <begin position="26"/>
        <end position="323"/>
    </location>
</feature>
<evidence type="ECO:0000313" key="2">
    <source>
        <dbReference type="EMBL" id="MFC5729660.1"/>
    </source>
</evidence>
<accession>A0ABW0ZMF3</accession>
<reference evidence="3" key="1">
    <citation type="journal article" date="2019" name="Int. J. Syst. Evol. Microbiol.">
        <title>The Global Catalogue of Microorganisms (GCM) 10K type strain sequencing project: providing services to taxonomists for standard genome sequencing and annotation.</title>
        <authorList>
            <consortium name="The Broad Institute Genomics Platform"/>
            <consortium name="The Broad Institute Genome Sequencing Center for Infectious Disease"/>
            <person name="Wu L."/>
            <person name="Ma J."/>
        </authorList>
    </citation>
    <scope>NUCLEOTIDE SEQUENCE [LARGE SCALE GENOMIC DNA]</scope>
    <source>
        <strain evidence="3">YIM 94188</strain>
    </source>
</reference>
<evidence type="ECO:0000313" key="3">
    <source>
        <dbReference type="Proteomes" id="UP001596072"/>
    </source>
</evidence>
<evidence type="ECO:0000256" key="1">
    <source>
        <dbReference type="SAM" id="SignalP"/>
    </source>
</evidence>
<sequence length="323" mass="35748">MTLAWLRRPSRAVAVALGLCALVLAAVGTPAEEEPVGVTEQVSTSVDVAAGDAVDPVRIAPTARPRWKAERVLPPGGMLIAYYGTAGSGALGVLGETPPDRAHRRLARAAAPFERPRRPVRLVYELIVSIADAYPGRDGDYSHDIARSDVRRYVDAARENGALVVLDIQPGRSGFQRAAKRWAWALREPHVGLALDPEWRMGPGEVPGRVIGRVRAEEVNRVSAWLSRMMLERNLPEKVLVLHQFRGSMLPDVRRIVRREGLQLVQHVDGFGTPGQKLDTYDAVARPGRFAMGFKLFYDEDRPLMGARAVHRIRPRVRLVSYQ</sequence>
<keyword evidence="3" id="KW-1185">Reference proteome</keyword>
<dbReference type="RefSeq" id="WP_136434050.1">
    <property type="nucleotide sequence ID" value="NZ_JBHSNS010000005.1"/>
</dbReference>
<proteinExistence type="predicted"/>
<organism evidence="2 3">
    <name type="scientific">Nocardioides vastitatis</name>
    <dbReference type="NCBI Taxonomy" id="2568655"/>
    <lineage>
        <taxon>Bacteria</taxon>
        <taxon>Bacillati</taxon>
        <taxon>Actinomycetota</taxon>
        <taxon>Actinomycetes</taxon>
        <taxon>Propionibacteriales</taxon>
        <taxon>Nocardioidaceae</taxon>
        <taxon>Nocardioides</taxon>
    </lineage>
</organism>
<keyword evidence="1" id="KW-0732">Signal</keyword>